<dbReference type="GO" id="GO:0003735">
    <property type="term" value="F:structural constituent of ribosome"/>
    <property type="evidence" value="ECO:0007669"/>
    <property type="project" value="InterPro"/>
</dbReference>
<dbReference type="SUPFAM" id="SSF54999">
    <property type="entry name" value="Ribosomal protein S10"/>
    <property type="match status" value="1"/>
</dbReference>
<dbReference type="FunFam" id="3.30.70.600:FF:000003">
    <property type="entry name" value="30S ribosomal protein S10"/>
    <property type="match status" value="1"/>
</dbReference>
<comment type="similarity">
    <text evidence="1">Belongs to the universal ribosomal protein uS10 family.</text>
</comment>
<dbReference type="PANTHER" id="PTHR11700">
    <property type="entry name" value="30S RIBOSOMAL PROTEIN S10 FAMILY MEMBER"/>
    <property type="match status" value="1"/>
</dbReference>
<dbReference type="STRING" id="425264.A0A3G2S8W3"/>
<evidence type="ECO:0000259" key="8">
    <source>
        <dbReference type="SMART" id="SM01403"/>
    </source>
</evidence>
<gene>
    <name evidence="9" type="primary">RSM10</name>
    <name evidence="9" type="ORF">DNF11_3565</name>
</gene>
<comment type="subunit">
    <text evidence="7">Part of the mitochondrial small ribosomal subunit.</text>
</comment>
<name>A0A3G2S8W3_MALR7</name>
<dbReference type="GO" id="GO:1990904">
    <property type="term" value="C:ribonucleoprotein complex"/>
    <property type="evidence" value="ECO:0007669"/>
    <property type="project" value="UniProtKB-KW"/>
</dbReference>
<evidence type="ECO:0000256" key="3">
    <source>
        <dbReference type="ARBA" id="ARBA00023274"/>
    </source>
</evidence>
<keyword evidence="2 9" id="KW-0689">Ribosomal protein</keyword>
<dbReference type="Pfam" id="PF00338">
    <property type="entry name" value="Ribosomal_S10"/>
    <property type="match status" value="1"/>
</dbReference>
<dbReference type="OrthoDB" id="366214at2759"/>
<keyword evidence="3" id="KW-0687">Ribonucleoprotein</keyword>
<dbReference type="AlphaFoldDB" id="A0A3G2S8W3"/>
<reference evidence="9 10" key="1">
    <citation type="submission" date="2018-10" db="EMBL/GenBank/DDBJ databases">
        <title>Complete genome sequence of Malassezia restricta CBS 7877.</title>
        <authorList>
            <person name="Morand S.C."/>
            <person name="Bertignac M."/>
            <person name="Iltis A."/>
            <person name="Kolder I."/>
            <person name="Pirovano W."/>
            <person name="Jourdain R."/>
            <person name="Clavaud C."/>
        </authorList>
    </citation>
    <scope>NUCLEOTIDE SEQUENCE [LARGE SCALE GENOMIC DNA]</scope>
    <source>
        <strain evidence="9 10">CBS 7877</strain>
    </source>
</reference>
<dbReference type="InterPro" id="IPR027486">
    <property type="entry name" value="Ribosomal_uS10_dom"/>
</dbReference>
<keyword evidence="10" id="KW-1185">Reference proteome</keyword>
<dbReference type="GO" id="GO:0006412">
    <property type="term" value="P:translation"/>
    <property type="evidence" value="ECO:0007669"/>
    <property type="project" value="InterPro"/>
</dbReference>
<evidence type="ECO:0000313" key="10">
    <source>
        <dbReference type="Proteomes" id="UP000269793"/>
    </source>
</evidence>
<dbReference type="Proteomes" id="UP000269793">
    <property type="component" value="Chromosome VII"/>
</dbReference>
<dbReference type="GO" id="GO:0005840">
    <property type="term" value="C:ribosome"/>
    <property type="evidence" value="ECO:0007669"/>
    <property type="project" value="UniProtKB-KW"/>
</dbReference>
<evidence type="ECO:0000256" key="5">
    <source>
        <dbReference type="ARBA" id="ARBA00042916"/>
    </source>
</evidence>
<evidence type="ECO:0000256" key="1">
    <source>
        <dbReference type="ARBA" id="ARBA00007102"/>
    </source>
</evidence>
<organism evidence="9 10">
    <name type="scientific">Malassezia restricta (strain ATCC 96810 / NBRC 103918 / CBS 7877)</name>
    <name type="common">Seborrheic dermatitis infection agent</name>
    <dbReference type="NCBI Taxonomy" id="425264"/>
    <lineage>
        <taxon>Eukaryota</taxon>
        <taxon>Fungi</taxon>
        <taxon>Dikarya</taxon>
        <taxon>Basidiomycota</taxon>
        <taxon>Ustilaginomycotina</taxon>
        <taxon>Malasseziomycetes</taxon>
        <taxon>Malasseziales</taxon>
        <taxon>Malasseziaceae</taxon>
        <taxon>Malassezia</taxon>
    </lineage>
</organism>
<dbReference type="VEuPathDB" id="FungiDB:DNF11_3565"/>
<dbReference type="SMART" id="SM01403">
    <property type="entry name" value="Ribosomal_S10"/>
    <property type="match status" value="1"/>
</dbReference>
<accession>A0A3G2S8W3</accession>
<evidence type="ECO:0000313" key="9">
    <source>
        <dbReference type="EMBL" id="AYO44515.1"/>
    </source>
</evidence>
<protein>
    <recommendedName>
        <fullName evidence="4">Small ribosomal subunit protein uS10m</fullName>
    </recommendedName>
    <alternativeName>
        <fullName evidence="5">37S ribosomal protein S10, mitochondrial</fullName>
    </alternativeName>
</protein>
<sequence>MTMNLMPRGVFARTFASSAMRATSLAEPKAYANHVPDIAPPPQTHGIHVATLQLKSHHAQTFDLDFFADFAMRAAHAFQIPTGGVAMLPIRTTLWTVPRGPFVHKKSQENFWRRIHRRSIKVYDASDETVERWLHFLRVHEMPGVASKVQLFRRYPLGVGRHMESAALVQDDTTPQDVRAMAEQILRAQKA</sequence>
<feature type="domain" description="Small ribosomal subunit protein uS10" evidence="8">
    <location>
        <begin position="51"/>
        <end position="150"/>
    </location>
</feature>
<dbReference type="Gene3D" id="3.30.70.600">
    <property type="entry name" value="Ribosomal protein S10 domain"/>
    <property type="match status" value="1"/>
</dbReference>
<dbReference type="EMBL" id="CP033154">
    <property type="protein sequence ID" value="AYO44515.1"/>
    <property type="molecule type" value="Genomic_DNA"/>
</dbReference>
<evidence type="ECO:0000256" key="2">
    <source>
        <dbReference type="ARBA" id="ARBA00022980"/>
    </source>
</evidence>
<evidence type="ECO:0000256" key="4">
    <source>
        <dbReference type="ARBA" id="ARBA00035261"/>
    </source>
</evidence>
<dbReference type="InterPro" id="IPR001848">
    <property type="entry name" value="Ribosomal_uS10"/>
</dbReference>
<evidence type="ECO:0000256" key="7">
    <source>
        <dbReference type="ARBA" id="ARBA00065857"/>
    </source>
</evidence>
<comment type="function">
    <text evidence="6">Involved in mitochondrial genome encoded proteins translation. Involved in the binding of tRNA to the ribosomes.</text>
</comment>
<evidence type="ECO:0000256" key="6">
    <source>
        <dbReference type="ARBA" id="ARBA00057689"/>
    </source>
</evidence>
<proteinExistence type="inferred from homology"/>
<dbReference type="InterPro" id="IPR036838">
    <property type="entry name" value="Ribosomal_uS10_dom_sf"/>
</dbReference>